<evidence type="ECO:0000313" key="3">
    <source>
        <dbReference type="Proteomes" id="UP001306508"/>
    </source>
</evidence>
<organism evidence="2 3">
    <name type="scientific">Arxiozyma heterogenica</name>
    <dbReference type="NCBI Taxonomy" id="278026"/>
    <lineage>
        <taxon>Eukaryota</taxon>
        <taxon>Fungi</taxon>
        <taxon>Dikarya</taxon>
        <taxon>Ascomycota</taxon>
        <taxon>Saccharomycotina</taxon>
        <taxon>Saccharomycetes</taxon>
        <taxon>Saccharomycetales</taxon>
        <taxon>Saccharomycetaceae</taxon>
        <taxon>Arxiozyma</taxon>
    </lineage>
</organism>
<name>A0AAN7WIG8_9SACH</name>
<feature type="compositionally biased region" description="Polar residues" evidence="1">
    <location>
        <begin position="1"/>
        <end position="27"/>
    </location>
</feature>
<protein>
    <submittedName>
        <fullName evidence="2">Uncharacterized protein</fullName>
    </submittedName>
</protein>
<keyword evidence="3" id="KW-1185">Reference proteome</keyword>
<dbReference type="EMBL" id="JAWIZZ010000040">
    <property type="protein sequence ID" value="KAK5780710.1"/>
    <property type="molecule type" value="Genomic_DNA"/>
</dbReference>
<feature type="compositionally biased region" description="Basic and acidic residues" evidence="1">
    <location>
        <begin position="28"/>
        <end position="41"/>
    </location>
</feature>
<dbReference type="Proteomes" id="UP001306508">
    <property type="component" value="Unassembled WGS sequence"/>
</dbReference>
<sequence length="816" mass="92947">MVTQSNSSNKKLISEPSSPTNIPSLENSKNDLKIVKGEKTPTKTIQDKTEVKKETGSLTLSKTLSLSSSSTSSTVTSTSLSVLTSASISTEPKYFQQYDPVLKNEDGSMLTTPRNIPMVISKDQNKLIHLDPVPNFQDKAEIKPWLQKIFYPMGIEIVIERSDNTKVIFKCKASKRGRKSRKSSTNGTPNKITSTFEDTVKECAEKFIIHDDTDLKKQTSEKVKEANDLKTSTSMSQELASLSSQQPRVKKKRAISRFNVCPFRIRATYSLKRHKWSIVVVNNTHSHKLNFDPNSEEYKKFKAKLRENNDIEAIKKFDELEYRKIRNLPIQTSMIPCDCGLTNEIESFNIVIPNVNSIKPISTPVSSYTISSNTDYMKTNNIHNSSSKVVTAMSNSNNTKRKTISDLIIQKSRKNNVIQKEGNNASVLNIDSSTIDNMNNIDTSEVPLSQLQSILSQQQQQLEQHRASIINRIIDWGIQEKSTSFSNFNPLSQNFISSNNSDKNNSDYEHIYENNFSLGYNNLSTFYGLSNNDSHTEIIKAKDVIHDEENDEELGNYVQRINDDYVYNGNNNVMANEYYHNDFDSYNTDYFYKFNGPFDSGNIILNNNYNHIINSLNKHGNTNKHDRIYNTDNGFNNVNNTNHHINNNNNNNNKNTNIANKNYSNTINVNVNNSYNNYYNSHLHEVNDDLLLINNFIDDPIFNESHLNMMNLHSSNLETPFHNIHSDNAIAGTKLRNNDNGNNGNNNCENVNDNGNSENVNLIDLNEIDFTDIFINNGYNTMSKLTPKHPNKTKNELNKEELKKPEEEAKDLDIFQ</sequence>
<dbReference type="InterPro" id="IPR014842">
    <property type="entry name" value="AFT"/>
</dbReference>
<evidence type="ECO:0000313" key="2">
    <source>
        <dbReference type="EMBL" id="KAK5780710.1"/>
    </source>
</evidence>
<dbReference type="GO" id="GO:0045944">
    <property type="term" value="P:positive regulation of transcription by RNA polymerase II"/>
    <property type="evidence" value="ECO:0007669"/>
    <property type="project" value="InterPro"/>
</dbReference>
<gene>
    <name evidence="2" type="ORF">RI543_001832</name>
</gene>
<reference evidence="3" key="1">
    <citation type="submission" date="2023-07" db="EMBL/GenBank/DDBJ databases">
        <title>A draft genome of Kazachstania heterogenica Y-27499.</title>
        <authorList>
            <person name="Donic C."/>
            <person name="Kralova J.S."/>
            <person name="Fidel L."/>
            <person name="Ben-Dor S."/>
            <person name="Jung S."/>
        </authorList>
    </citation>
    <scope>NUCLEOTIDE SEQUENCE [LARGE SCALE GENOMIC DNA]</scope>
    <source>
        <strain evidence="3">Y27499</strain>
    </source>
</reference>
<dbReference type="GO" id="GO:0000981">
    <property type="term" value="F:DNA-binding transcription factor activity, RNA polymerase II-specific"/>
    <property type="evidence" value="ECO:0007669"/>
    <property type="project" value="InterPro"/>
</dbReference>
<accession>A0AAN7WIG8</accession>
<dbReference type="AlphaFoldDB" id="A0AAN7WIG8"/>
<dbReference type="Pfam" id="PF08731">
    <property type="entry name" value="AFT"/>
    <property type="match status" value="1"/>
</dbReference>
<proteinExistence type="predicted"/>
<evidence type="ECO:0000256" key="1">
    <source>
        <dbReference type="SAM" id="MobiDB-lite"/>
    </source>
</evidence>
<dbReference type="GO" id="GO:0010106">
    <property type="term" value="P:cellular response to iron ion starvation"/>
    <property type="evidence" value="ECO:0007669"/>
    <property type="project" value="InterPro"/>
</dbReference>
<feature type="region of interest" description="Disordered" evidence="1">
    <location>
        <begin position="1"/>
        <end position="41"/>
    </location>
</feature>
<feature type="region of interest" description="Disordered" evidence="1">
    <location>
        <begin position="782"/>
        <end position="816"/>
    </location>
</feature>
<feature type="compositionally biased region" description="Basic and acidic residues" evidence="1">
    <location>
        <begin position="793"/>
        <end position="816"/>
    </location>
</feature>
<comment type="caution">
    <text evidence="2">The sequence shown here is derived from an EMBL/GenBank/DDBJ whole genome shotgun (WGS) entry which is preliminary data.</text>
</comment>